<dbReference type="PANTHER" id="PTHR10799">
    <property type="entry name" value="SNF2/RAD54 HELICASE FAMILY"/>
    <property type="match status" value="1"/>
</dbReference>
<keyword evidence="4" id="KW-0347">Helicase</keyword>
<keyword evidence="4" id="KW-0067">ATP-binding</keyword>
<dbReference type="InterPro" id="IPR014001">
    <property type="entry name" value="Helicase_ATP-bd"/>
</dbReference>
<dbReference type="Proteomes" id="UP000020529">
    <property type="component" value="Unassembled WGS sequence"/>
</dbReference>
<dbReference type="GO" id="GO:0005524">
    <property type="term" value="F:ATP binding"/>
    <property type="evidence" value="ECO:0007669"/>
    <property type="project" value="InterPro"/>
</dbReference>
<reference evidence="4 5" key="1">
    <citation type="submission" date="2014-02" db="EMBL/GenBank/DDBJ databases">
        <authorList>
            <person name="Sears C."/>
            <person name="Carroll K."/>
            <person name="Sack B.R."/>
            <person name="Qadri F."/>
            <person name="Myers L.L."/>
            <person name="Chung G.-T."/>
            <person name="Escheverria P."/>
            <person name="Fraser C.M."/>
            <person name="Sadzewicz L."/>
            <person name="Shefchek K.A."/>
            <person name="Tallon L."/>
            <person name="Das S.P."/>
            <person name="Daugherty S."/>
            <person name="Mongodin E.F."/>
        </authorList>
    </citation>
    <scope>NUCLEOTIDE SEQUENCE [LARGE SCALE GENOMIC DNA]</scope>
    <source>
        <strain evidence="5">3988T(B)14</strain>
    </source>
</reference>
<sequence length="1016" mass="117572">MKEALTTNQVVIVLVEHPVLGLLLVPYTVGRALDNTLEVIEQAFHASPDALKKMNEAEQKAIDIASHYTEKYLMGVYSREKTVPKFLRKLTEDSNKLKQQIRPFIEKKLLEMLELICNGQLPFYQKPSGSKQLYEHHAYRVHPHNLKTHFSFKVTEEHFSYQLQCYDDDTPVSLMEQKPVVVLTSNPATLLLGMDLYTFSHIEASRLLPFTKKERISADASLTEKYIDNIIIPLARYHDISIQGLKVVREKRPCNAYLYLEDTIYNDTLLRLDFRYGEQSFSPQPSDETRKFVFREQEEEEIVIHYFQRNSTAERKAVHLLQKAGLQCISDSHFKLSSAAPEKNITEWISHHRQMLLEEFVLSSDTQNKPYYLPEIRIEQSCEDGPDWFDLHITVVIGNQRIPFSRFRKNILEGNREYILPDGRIVLLPEEWFSKYANLLETGKESDKTIRLKRPFIGVIESILEKDRQSTSIKTLLSKEIPVPIGLKANLRSYQQKGFSWLANLYLEGFGGCLADDMGLGKTLQTLALLQYVYKPGNTTEAIRETIDLKKAESTSDCLPQKQVFFDEKGQFSLFPMQSKEEENSRIAPQVPQIPEPVQKQNQISPLHGTLIVVPTSLLHNWKREASRFTNLSMMEYNGSSPNEITRLKKYFDRYHLIFTTYGTMRNNIATLSQYTFECIVLDESQNIKNSESLTFRSAIQLRSRHRLILTGTPIENSLKDLWAQFHFLQPELLGNETTFSKHFINAIRQGDERMKDRLRQLITPFILRRSKQEVTPELPSLTEEVVYCDMTERQNELYQHEKNSLRNILLEQTAEKGQQSFTVLNGILRLRQLSCHPQLVLPDFIGDSGKLYQIIETFETLRSEGHKVLIFSSFVKHLELVAGEFRKRKWDYAFLTGSSTNRPEEIARFNRDPKIQAFLISLKAGGVGLNLTQADYVFIIDPWWNPAAESQAIARAHRIGQNNQVIAYRFITQGSIEEKIIQLQEEKRKLAETFITDTEQLPALTNREWARLLGS</sequence>
<dbReference type="SUPFAM" id="SSF52540">
    <property type="entry name" value="P-loop containing nucleoside triphosphate hydrolases"/>
    <property type="match status" value="2"/>
</dbReference>
<dbReference type="AlphaFoldDB" id="A0A015UPY7"/>
<proteinExistence type="predicted"/>
<evidence type="ECO:0000313" key="4">
    <source>
        <dbReference type="EMBL" id="EXY75918.1"/>
    </source>
</evidence>
<keyword evidence="1" id="KW-0378">Hydrolase</keyword>
<evidence type="ECO:0000313" key="5">
    <source>
        <dbReference type="Proteomes" id="UP000020529"/>
    </source>
</evidence>
<accession>A0A015UPY7</accession>
<dbReference type="GO" id="GO:0004386">
    <property type="term" value="F:helicase activity"/>
    <property type="evidence" value="ECO:0007669"/>
    <property type="project" value="UniProtKB-KW"/>
</dbReference>
<dbReference type="Gene3D" id="3.40.50.300">
    <property type="entry name" value="P-loop containing nucleotide triphosphate hydrolases"/>
    <property type="match status" value="1"/>
</dbReference>
<dbReference type="SMART" id="SM00490">
    <property type="entry name" value="HELICc"/>
    <property type="match status" value="1"/>
</dbReference>
<dbReference type="PROSITE" id="PS51192">
    <property type="entry name" value="HELICASE_ATP_BIND_1"/>
    <property type="match status" value="1"/>
</dbReference>
<protein>
    <submittedName>
        <fullName evidence="4">Helicase conserved C-terminal domain protein</fullName>
    </submittedName>
</protein>
<gene>
    <name evidence="4" type="ORF">M124_0127</name>
</gene>
<dbReference type="InterPro" id="IPR000330">
    <property type="entry name" value="SNF2_N"/>
</dbReference>
<dbReference type="InterPro" id="IPR001650">
    <property type="entry name" value="Helicase_C-like"/>
</dbReference>
<feature type="domain" description="Helicase ATP-binding" evidence="2">
    <location>
        <begin position="503"/>
        <end position="732"/>
    </location>
</feature>
<dbReference type="InterPro" id="IPR049730">
    <property type="entry name" value="SNF2/RAD54-like_C"/>
</dbReference>
<keyword evidence="4" id="KW-0547">Nucleotide-binding</keyword>
<evidence type="ECO:0000256" key="1">
    <source>
        <dbReference type="ARBA" id="ARBA00022801"/>
    </source>
</evidence>
<dbReference type="SMART" id="SM00487">
    <property type="entry name" value="DEXDc"/>
    <property type="match status" value="1"/>
</dbReference>
<organism evidence="4 5">
    <name type="scientific">Bacteroides fragilis str. 3988T(B)14</name>
    <dbReference type="NCBI Taxonomy" id="1339315"/>
    <lineage>
        <taxon>Bacteria</taxon>
        <taxon>Pseudomonadati</taxon>
        <taxon>Bacteroidota</taxon>
        <taxon>Bacteroidia</taxon>
        <taxon>Bacteroidales</taxon>
        <taxon>Bacteroidaceae</taxon>
        <taxon>Bacteroides</taxon>
    </lineage>
</organism>
<evidence type="ECO:0000259" key="3">
    <source>
        <dbReference type="PROSITE" id="PS51194"/>
    </source>
</evidence>
<dbReference type="Pfam" id="PF00176">
    <property type="entry name" value="SNF2-rel_dom"/>
    <property type="match status" value="1"/>
</dbReference>
<feature type="domain" description="Helicase C-terminal" evidence="3">
    <location>
        <begin position="854"/>
        <end position="1003"/>
    </location>
</feature>
<dbReference type="CDD" id="cd18793">
    <property type="entry name" value="SF2_C_SNF"/>
    <property type="match status" value="1"/>
</dbReference>
<dbReference type="InterPro" id="IPR038718">
    <property type="entry name" value="SNF2-like_sf"/>
</dbReference>
<name>A0A015UPY7_BACFG</name>
<dbReference type="EMBL" id="JGCY01000220">
    <property type="protein sequence ID" value="EXY75918.1"/>
    <property type="molecule type" value="Genomic_DNA"/>
</dbReference>
<dbReference type="RefSeq" id="WP_022347088.1">
    <property type="nucleotide sequence ID" value="NZ_JGCY01000220.1"/>
</dbReference>
<dbReference type="PATRIC" id="fig|1339315.3.peg.945"/>
<dbReference type="Pfam" id="PF00271">
    <property type="entry name" value="Helicase_C"/>
    <property type="match status" value="1"/>
</dbReference>
<evidence type="ECO:0000259" key="2">
    <source>
        <dbReference type="PROSITE" id="PS51192"/>
    </source>
</evidence>
<dbReference type="PROSITE" id="PS51194">
    <property type="entry name" value="HELICASE_CTER"/>
    <property type="match status" value="1"/>
</dbReference>
<dbReference type="GO" id="GO:0016787">
    <property type="term" value="F:hydrolase activity"/>
    <property type="evidence" value="ECO:0007669"/>
    <property type="project" value="UniProtKB-KW"/>
</dbReference>
<dbReference type="Gene3D" id="3.40.50.10810">
    <property type="entry name" value="Tandem AAA-ATPase domain"/>
    <property type="match status" value="2"/>
</dbReference>
<comment type="caution">
    <text evidence="4">The sequence shown here is derived from an EMBL/GenBank/DDBJ whole genome shotgun (WGS) entry which is preliminary data.</text>
</comment>
<dbReference type="InterPro" id="IPR027417">
    <property type="entry name" value="P-loop_NTPase"/>
</dbReference>